<name>A0ABS5IN48_9MICO</name>
<dbReference type="Proteomes" id="UP000678243">
    <property type="component" value="Unassembled WGS sequence"/>
</dbReference>
<feature type="signal peptide" evidence="1">
    <location>
        <begin position="1"/>
        <end position="26"/>
    </location>
</feature>
<evidence type="ECO:0000313" key="3">
    <source>
        <dbReference type="Proteomes" id="UP000678243"/>
    </source>
</evidence>
<feature type="chain" id="PRO_5045172452" evidence="1">
    <location>
        <begin position="27"/>
        <end position="249"/>
    </location>
</feature>
<organism evidence="2 3">
    <name type="scientific">Microbacterium paraoxydans</name>
    <dbReference type="NCBI Taxonomy" id="199592"/>
    <lineage>
        <taxon>Bacteria</taxon>
        <taxon>Bacillati</taxon>
        <taxon>Actinomycetota</taxon>
        <taxon>Actinomycetes</taxon>
        <taxon>Micrococcales</taxon>
        <taxon>Microbacteriaceae</taxon>
        <taxon>Microbacterium</taxon>
    </lineage>
</organism>
<evidence type="ECO:0000256" key="1">
    <source>
        <dbReference type="SAM" id="SignalP"/>
    </source>
</evidence>
<reference evidence="2 3" key="1">
    <citation type="submission" date="2021-04" db="EMBL/GenBank/DDBJ databases">
        <title>Whole genome analysis of root endophytic bacterium Microbacterium paraoxydans ku-mp colonizing RP-bio226 rice variety.</title>
        <authorList>
            <person name="Ulaganathan K."/>
            <person name="Latha B."/>
        </authorList>
    </citation>
    <scope>NUCLEOTIDE SEQUENCE [LARGE SCALE GENOMIC DNA]</scope>
    <source>
        <strain evidence="3">ku-mp</strain>
    </source>
</reference>
<sequence length="249" mass="26170">MKALNMSFATAAALTAALFVGAPAHAAGSELSGTDEQEVREALSAVAVDADTQDALVQKIEDGVLWDSMTGDAPVDVETEVRDGYTVTTEHFADGSVTETGQEIGREATPAELAAMVAAAAPFLEDGYAGDYTVTPITTRASGITSCKFGYSAGVRYASNCHIYYHGVTASNSFKANYQQWSGGSKAQYINGTAQFVSLTMTVSNEKVNTYDNGTRIRYSFTTGLAGWGSIPGYLQLKVTPTGTAVTYG</sequence>
<dbReference type="RefSeq" id="WP_211541861.1">
    <property type="nucleotide sequence ID" value="NZ_JAGTUK010000002.1"/>
</dbReference>
<proteinExistence type="predicted"/>
<keyword evidence="1" id="KW-0732">Signal</keyword>
<keyword evidence="3" id="KW-1185">Reference proteome</keyword>
<evidence type="ECO:0000313" key="2">
    <source>
        <dbReference type="EMBL" id="MBS0023667.1"/>
    </source>
</evidence>
<gene>
    <name evidence="2" type="ORF">KE274_06045</name>
</gene>
<accession>A0ABS5IN48</accession>
<dbReference type="Gene3D" id="2.60.40.3860">
    <property type="match status" value="1"/>
</dbReference>
<protein>
    <submittedName>
        <fullName evidence="2">Uncharacterized protein</fullName>
    </submittedName>
</protein>
<comment type="caution">
    <text evidence="2">The sequence shown here is derived from an EMBL/GenBank/DDBJ whole genome shotgun (WGS) entry which is preliminary data.</text>
</comment>
<dbReference type="EMBL" id="JAGTUK010000002">
    <property type="protein sequence ID" value="MBS0023667.1"/>
    <property type="molecule type" value="Genomic_DNA"/>
</dbReference>